<organism evidence="1 2">
    <name type="scientific">Lichtheimia corymbifera JMRC:FSU:9682</name>
    <dbReference type="NCBI Taxonomy" id="1263082"/>
    <lineage>
        <taxon>Eukaryota</taxon>
        <taxon>Fungi</taxon>
        <taxon>Fungi incertae sedis</taxon>
        <taxon>Mucoromycota</taxon>
        <taxon>Mucoromycotina</taxon>
        <taxon>Mucoromycetes</taxon>
        <taxon>Mucorales</taxon>
        <taxon>Lichtheimiaceae</taxon>
        <taxon>Lichtheimia</taxon>
    </lineage>
</organism>
<gene>
    <name evidence="1" type="ORF">LCOR_09371.1</name>
</gene>
<evidence type="ECO:0000313" key="1">
    <source>
        <dbReference type="EMBL" id="CDH58512.1"/>
    </source>
</evidence>
<keyword evidence="2" id="KW-1185">Reference proteome</keyword>
<evidence type="ECO:0000313" key="2">
    <source>
        <dbReference type="Proteomes" id="UP000027586"/>
    </source>
</evidence>
<reference evidence="1" key="1">
    <citation type="submission" date="2013-08" db="EMBL/GenBank/DDBJ databases">
        <title>Gene expansion shapes genome architecture in the human pathogen Lichtheimia corymbifera: an evolutionary genomics analysis in the ancient terrestrial Mucorales (Mucoromycotina).</title>
        <authorList>
            <person name="Schwartze V.U."/>
            <person name="Winter S."/>
            <person name="Shelest E."/>
            <person name="Marcet-Houben M."/>
            <person name="Horn F."/>
            <person name="Wehner S."/>
            <person name="Hoffmann K."/>
            <person name="Riege K."/>
            <person name="Sammeth M."/>
            <person name="Nowrousian M."/>
            <person name="Valiante V."/>
            <person name="Linde J."/>
            <person name="Jacobsen I.D."/>
            <person name="Marz M."/>
            <person name="Brakhage A.A."/>
            <person name="Gabaldon T."/>
            <person name="Bocker S."/>
            <person name="Voigt K."/>
        </authorList>
    </citation>
    <scope>NUCLEOTIDE SEQUENCE [LARGE SCALE GENOMIC DNA]</scope>
    <source>
        <strain evidence="1">FSU 9682</strain>
    </source>
</reference>
<name>A0A068S9M4_9FUNG</name>
<proteinExistence type="predicted"/>
<dbReference type="AlphaFoldDB" id="A0A068S9M4"/>
<dbReference type="Proteomes" id="UP000027586">
    <property type="component" value="Unassembled WGS sequence"/>
</dbReference>
<dbReference type="VEuPathDB" id="FungiDB:LCOR_09371.1"/>
<accession>A0A068S9M4</accession>
<dbReference type="EMBL" id="CBTN010000057">
    <property type="protein sequence ID" value="CDH58512.1"/>
    <property type="molecule type" value="Genomic_DNA"/>
</dbReference>
<comment type="caution">
    <text evidence="1">The sequence shown here is derived from an EMBL/GenBank/DDBJ whole genome shotgun (WGS) entry which is preliminary data.</text>
</comment>
<sequence>MCHCLRRRDGWFTNKNSISIPDCSLRSKVVRYILPQLEMGILTDYGTSTLFTLSSIMHRPSYIWMPHSKIPQ</sequence>
<protein>
    <submittedName>
        <fullName evidence="1">Uncharacterized protein</fullName>
    </submittedName>
</protein>